<protein>
    <submittedName>
        <fullName evidence="1">ABC transporter</fullName>
    </submittedName>
</protein>
<dbReference type="EMBL" id="QZEZ01000001">
    <property type="protein sequence ID" value="RJK98134.1"/>
    <property type="molecule type" value="Genomic_DNA"/>
</dbReference>
<gene>
    <name evidence="1" type="ORF">D5H78_04225</name>
</gene>
<evidence type="ECO:0000313" key="1">
    <source>
        <dbReference type="EMBL" id="RJK98134.1"/>
    </source>
</evidence>
<dbReference type="Proteomes" id="UP000265614">
    <property type="component" value="Unassembled WGS sequence"/>
</dbReference>
<dbReference type="InterPro" id="IPR027417">
    <property type="entry name" value="P-loop_NTPase"/>
</dbReference>
<reference evidence="1 2" key="1">
    <citation type="submission" date="2018-09" db="EMBL/GenBank/DDBJ databases">
        <title>YIM 75000 draft genome.</title>
        <authorList>
            <person name="Tang S."/>
            <person name="Feng Y."/>
        </authorList>
    </citation>
    <scope>NUCLEOTIDE SEQUENCE [LARGE SCALE GENOMIC DNA]</scope>
    <source>
        <strain evidence="1 2">YIM 75000</strain>
    </source>
</reference>
<sequence>MRGAPVRQAGAVTAGGQVREDPLEQALRGLREALGAVRLPLAVPGAEAALALRRELADQLDDYVLPRLARLDAPLLVVVGGSTGAGKSTLVNALVRADVTRPGVLRPTTREPVLVHHPDDAPWFAPGRLLPGLARTTGATGDPGSLQLVPTPAAPRGLALLDAPDVDSVVAENRRLAGQLLAAADLWLFLTTAARYADAVPWALLREAAARSAVVAVVLDRVPPEAATEVRAHLAGMLREEGLGRAPLFVVPEGGLASGRLPEDAVAPLRGWLHGLAADAPARAAVARATLDGVLRSYGRRAAPLVEALAAQEATGRDLGAAAAGAYADAVRAVDDAVRDGSLLRGEVLARWQDVVGTGDLLRGLQRRVGHLRDRVTAAATGRPAPEERLAEALESGVEALVLAQAASAAERAAGAWRRDPAGRALLAAAPGLDRPSPDLAERTARAVRDWQGAVLDLVRREGADRRRTARAVAYGVNGVALAVMVLVLASVGPLTGGEVAVAGGASALSQKLLEALLGDQAVRSLAARAREDLEERVAALLGQERERYDALLAQEGPPTSAEALRAALHAVAARTGAP</sequence>
<dbReference type="OrthoDB" id="207675at2"/>
<proteinExistence type="predicted"/>
<dbReference type="Gene3D" id="3.40.50.300">
    <property type="entry name" value="P-loop containing nucleotide triphosphate hydrolases"/>
    <property type="match status" value="1"/>
</dbReference>
<evidence type="ECO:0000313" key="2">
    <source>
        <dbReference type="Proteomes" id="UP000265614"/>
    </source>
</evidence>
<name>A0A3A3Z405_9ACTN</name>
<dbReference type="AlphaFoldDB" id="A0A3A3Z405"/>
<accession>A0A3A3Z405</accession>
<keyword evidence="2" id="KW-1185">Reference proteome</keyword>
<organism evidence="1 2">
    <name type="scientific">Vallicoccus soli</name>
    <dbReference type="NCBI Taxonomy" id="2339232"/>
    <lineage>
        <taxon>Bacteria</taxon>
        <taxon>Bacillati</taxon>
        <taxon>Actinomycetota</taxon>
        <taxon>Actinomycetes</taxon>
        <taxon>Motilibacterales</taxon>
        <taxon>Vallicoccaceae</taxon>
        <taxon>Vallicoccus</taxon>
    </lineage>
</organism>
<dbReference type="SUPFAM" id="SSF52540">
    <property type="entry name" value="P-loop containing nucleoside triphosphate hydrolases"/>
    <property type="match status" value="1"/>
</dbReference>
<comment type="caution">
    <text evidence="1">The sequence shown here is derived from an EMBL/GenBank/DDBJ whole genome shotgun (WGS) entry which is preliminary data.</text>
</comment>